<sequence>MSSFILLRPWLLLLSIPLIWWWKQHKQDQQQAWFSILPDEIASFLGAKRKPGQQHAKKLHLLIGLLGVIALSGPSLLIEQKLEYRDETARVIVLDTSYSMNARDVKPNRMQLAKFKLLDLLEFWRSGETGLVVVAGDAFVISPLSTDIENLKNYIPHLGPEIMPVHGSAIELGIQKAVDLFAQSGLERGDILLVSDGMSSQSVEASLKYIAGSNLRISVLALGSEQGAPIALGDGQQMRDSDGSVVISKMKFENFTPLCQQTNGLCLKLEANDQDIQQLLALPALSSTPTSGELSHTALNYQDFGYYLLFPILVLLGISSFYSVSPILVAFLTFPLLSPSQVHAQTTSSWWTNQQQQAQQLFENQDYGQAAEQFEDPQWQGSSLYRAGEFEKAKAKFELDQSAVGKYNQGNALAQLGELDAAIESYQQALSLDPNLSAAQQNIELLQKLKEQQQQQQQSESSNDEQSDDQQSNQQSSGKQQAGESSPGQESKDQQPASEQEQSPQQENGEQPGAGLEPEANNQTEPQQQQPSKSQGEASDEELQKWLEQLPNDPSLLLRNRMILEYKKRRQQPQSKEPW</sequence>
<dbReference type="Pfam" id="PF00515">
    <property type="entry name" value="TPR_1"/>
    <property type="match status" value="1"/>
</dbReference>
<feature type="compositionally biased region" description="Low complexity" evidence="2">
    <location>
        <begin position="469"/>
        <end position="481"/>
    </location>
</feature>
<dbReference type="SMART" id="SM00327">
    <property type="entry name" value="VWA"/>
    <property type="match status" value="1"/>
</dbReference>
<dbReference type="InterPro" id="IPR002035">
    <property type="entry name" value="VWF_A"/>
</dbReference>
<dbReference type="InterPro" id="IPR036465">
    <property type="entry name" value="vWFA_dom_sf"/>
</dbReference>
<gene>
    <name evidence="5" type="ORF">DBZ36_04170</name>
</gene>
<dbReference type="Gene3D" id="1.25.40.10">
    <property type="entry name" value="Tetratricopeptide repeat domain"/>
    <property type="match status" value="1"/>
</dbReference>
<dbReference type="PROSITE" id="PS50293">
    <property type="entry name" value="TPR_REGION"/>
    <property type="match status" value="1"/>
</dbReference>
<feature type="region of interest" description="Disordered" evidence="2">
    <location>
        <begin position="449"/>
        <end position="558"/>
    </location>
</feature>
<dbReference type="EMBL" id="RAQO01000004">
    <property type="protein sequence ID" value="RKF19671.1"/>
    <property type="molecule type" value="Genomic_DNA"/>
</dbReference>
<dbReference type="PROSITE" id="PS50005">
    <property type="entry name" value="TPR"/>
    <property type="match status" value="1"/>
</dbReference>
<evidence type="ECO:0000256" key="2">
    <source>
        <dbReference type="SAM" id="MobiDB-lite"/>
    </source>
</evidence>
<dbReference type="RefSeq" id="WP_120353676.1">
    <property type="nucleotide sequence ID" value="NZ_RAQO01000004.1"/>
</dbReference>
<comment type="caution">
    <text evidence="5">The sequence shown here is derived from an EMBL/GenBank/DDBJ whole genome shotgun (WGS) entry which is preliminary data.</text>
</comment>
<dbReference type="PANTHER" id="PTHR22550:SF14">
    <property type="entry name" value="VWFA DOMAIN-CONTAINING PROTEIN"/>
    <property type="match status" value="1"/>
</dbReference>
<feature type="compositionally biased region" description="Low complexity" evidence="2">
    <location>
        <begin position="494"/>
        <end position="513"/>
    </location>
</feature>
<feature type="domain" description="VWFA" evidence="4">
    <location>
        <begin position="87"/>
        <end position="265"/>
    </location>
</feature>
<evidence type="ECO:0000259" key="4">
    <source>
        <dbReference type="SMART" id="SM00327"/>
    </source>
</evidence>
<keyword evidence="1" id="KW-0802">TPR repeat</keyword>
<organism evidence="5 6">
    <name type="scientific">Alginatibacterium sediminis</name>
    <dbReference type="NCBI Taxonomy" id="2164068"/>
    <lineage>
        <taxon>Bacteria</taxon>
        <taxon>Pseudomonadati</taxon>
        <taxon>Pseudomonadota</taxon>
        <taxon>Gammaproteobacteria</taxon>
        <taxon>Alteromonadales</taxon>
        <taxon>Alteromonadaceae</taxon>
        <taxon>Alginatibacterium</taxon>
    </lineage>
</organism>
<keyword evidence="3" id="KW-1133">Transmembrane helix</keyword>
<accession>A0A420EG33</accession>
<keyword evidence="6" id="KW-1185">Reference proteome</keyword>
<feature type="transmembrane region" description="Helical" evidence="3">
    <location>
        <begin position="304"/>
        <end position="337"/>
    </location>
</feature>
<proteinExistence type="predicted"/>
<feature type="compositionally biased region" description="Low complexity" evidence="2">
    <location>
        <begin position="449"/>
        <end position="461"/>
    </location>
</feature>
<dbReference type="SUPFAM" id="SSF53300">
    <property type="entry name" value="vWA-like"/>
    <property type="match status" value="1"/>
</dbReference>
<dbReference type="InterPro" id="IPR011990">
    <property type="entry name" value="TPR-like_helical_dom_sf"/>
</dbReference>
<dbReference type="InterPro" id="IPR050768">
    <property type="entry name" value="UPF0353/GerABKA_families"/>
</dbReference>
<evidence type="ECO:0000256" key="1">
    <source>
        <dbReference type="PROSITE-ProRule" id="PRU00339"/>
    </source>
</evidence>
<name>A0A420EG33_9ALTE</name>
<feature type="repeat" description="TPR" evidence="1">
    <location>
        <begin position="403"/>
        <end position="436"/>
    </location>
</feature>
<protein>
    <submittedName>
        <fullName evidence="5">VWA domain-containing protein</fullName>
    </submittedName>
</protein>
<dbReference type="SUPFAM" id="SSF48452">
    <property type="entry name" value="TPR-like"/>
    <property type="match status" value="1"/>
</dbReference>
<feature type="transmembrane region" description="Helical" evidence="3">
    <location>
        <begin position="6"/>
        <end position="22"/>
    </location>
</feature>
<evidence type="ECO:0000313" key="6">
    <source>
        <dbReference type="Proteomes" id="UP000286482"/>
    </source>
</evidence>
<dbReference type="Pfam" id="PF13519">
    <property type="entry name" value="VWA_2"/>
    <property type="match status" value="1"/>
</dbReference>
<dbReference type="AlphaFoldDB" id="A0A420EG33"/>
<dbReference type="Proteomes" id="UP000286482">
    <property type="component" value="Unassembled WGS sequence"/>
</dbReference>
<dbReference type="OrthoDB" id="9807628at2"/>
<dbReference type="PANTHER" id="PTHR22550">
    <property type="entry name" value="SPORE GERMINATION PROTEIN"/>
    <property type="match status" value="1"/>
</dbReference>
<reference evidence="5 6" key="1">
    <citation type="submission" date="2018-09" db="EMBL/GenBank/DDBJ databases">
        <authorList>
            <person name="Wang Z."/>
        </authorList>
    </citation>
    <scope>NUCLEOTIDE SEQUENCE [LARGE SCALE GENOMIC DNA]</scope>
    <source>
        <strain evidence="5 6">ALS 81</strain>
    </source>
</reference>
<dbReference type="SMART" id="SM00028">
    <property type="entry name" value="TPR"/>
    <property type="match status" value="1"/>
</dbReference>
<dbReference type="InterPro" id="IPR019734">
    <property type="entry name" value="TPR_rpt"/>
</dbReference>
<keyword evidence="3" id="KW-0472">Membrane</keyword>
<evidence type="ECO:0000313" key="5">
    <source>
        <dbReference type="EMBL" id="RKF19671.1"/>
    </source>
</evidence>
<feature type="compositionally biased region" description="Polar residues" evidence="2">
    <location>
        <begin position="520"/>
        <end position="537"/>
    </location>
</feature>
<keyword evidence="3" id="KW-0812">Transmembrane</keyword>
<evidence type="ECO:0000256" key="3">
    <source>
        <dbReference type="SAM" id="Phobius"/>
    </source>
</evidence>
<dbReference type="Gene3D" id="3.40.50.410">
    <property type="entry name" value="von Willebrand factor, type A domain"/>
    <property type="match status" value="1"/>
</dbReference>